<dbReference type="Proteomes" id="UP001358417">
    <property type="component" value="Unassembled WGS sequence"/>
</dbReference>
<sequence length="203" mass="22507">MAVIELAHVQLKDGITASDPDLLKNLKEVKRVIEDYSGLPTLFFEQIDDPSVIFVVGAWPSKEKHEHGFDGSPQQAVILDLIKDQMGIDWMHYMNIDQKELPIHAPVLALTKATLPKHVDRAAFDQSMQKATHGIEPAQHGAIGAWNIRKDIHEPDVRVHFGGWDSIEDASEGLANVIATAGGALNPEPTNLFFFFTKQIKLA</sequence>
<reference evidence="1 2" key="1">
    <citation type="submission" date="2023-08" db="EMBL/GenBank/DDBJ databases">
        <title>Black Yeasts Isolated from many extreme environments.</title>
        <authorList>
            <person name="Coleine C."/>
            <person name="Stajich J.E."/>
            <person name="Selbmann L."/>
        </authorList>
    </citation>
    <scope>NUCLEOTIDE SEQUENCE [LARGE SCALE GENOMIC DNA]</scope>
    <source>
        <strain evidence="1 2">CCFEE 5792</strain>
    </source>
</reference>
<dbReference type="Gene3D" id="3.30.70.100">
    <property type="match status" value="1"/>
</dbReference>
<proteinExistence type="predicted"/>
<accession>A0AAV9N558</accession>
<comment type="caution">
    <text evidence="1">The sequence shown here is derived from an EMBL/GenBank/DDBJ whole genome shotgun (WGS) entry which is preliminary data.</text>
</comment>
<dbReference type="GeneID" id="89972156"/>
<organism evidence="1 2">
    <name type="scientific">Exophiala bonariae</name>
    <dbReference type="NCBI Taxonomy" id="1690606"/>
    <lineage>
        <taxon>Eukaryota</taxon>
        <taxon>Fungi</taxon>
        <taxon>Dikarya</taxon>
        <taxon>Ascomycota</taxon>
        <taxon>Pezizomycotina</taxon>
        <taxon>Eurotiomycetes</taxon>
        <taxon>Chaetothyriomycetidae</taxon>
        <taxon>Chaetothyriales</taxon>
        <taxon>Herpotrichiellaceae</taxon>
        <taxon>Exophiala</taxon>
    </lineage>
</organism>
<evidence type="ECO:0008006" key="3">
    <source>
        <dbReference type="Google" id="ProtNLM"/>
    </source>
</evidence>
<evidence type="ECO:0000313" key="1">
    <source>
        <dbReference type="EMBL" id="KAK5049858.1"/>
    </source>
</evidence>
<name>A0AAV9N558_9EURO</name>
<dbReference type="RefSeq" id="XP_064704668.1">
    <property type="nucleotide sequence ID" value="XM_064847556.1"/>
</dbReference>
<protein>
    <recommendedName>
        <fullName evidence="3">ABM domain-containing protein</fullName>
    </recommendedName>
</protein>
<gene>
    <name evidence="1" type="ORF">LTR84_003976</name>
</gene>
<dbReference type="PANTHER" id="PTHR42052">
    <property type="entry name" value="ABM DOMAIN-CONTAINING PROTEIN"/>
    <property type="match status" value="1"/>
</dbReference>
<dbReference type="PANTHER" id="PTHR42052:SF1">
    <property type="entry name" value="ABM DOMAIN-CONTAINING PROTEIN"/>
    <property type="match status" value="1"/>
</dbReference>
<dbReference type="AlphaFoldDB" id="A0AAV9N558"/>
<dbReference type="EMBL" id="JAVRRD010000018">
    <property type="protein sequence ID" value="KAK5049858.1"/>
    <property type="molecule type" value="Genomic_DNA"/>
</dbReference>
<evidence type="ECO:0000313" key="2">
    <source>
        <dbReference type="Proteomes" id="UP001358417"/>
    </source>
</evidence>
<keyword evidence="2" id="KW-1185">Reference proteome</keyword>